<gene>
    <name evidence="10" type="ORF">ENT89_07610</name>
    <name evidence="9" type="ORF">ENX77_02105</name>
</gene>
<evidence type="ECO:0000256" key="7">
    <source>
        <dbReference type="SAM" id="Phobius"/>
    </source>
</evidence>
<evidence type="ECO:0000256" key="3">
    <source>
        <dbReference type="ARBA" id="ARBA00022692"/>
    </source>
</evidence>
<evidence type="ECO:0000259" key="8">
    <source>
        <dbReference type="Pfam" id="PF00482"/>
    </source>
</evidence>
<feature type="domain" description="Type II secretion system protein GspF" evidence="8">
    <location>
        <begin position="435"/>
        <end position="560"/>
    </location>
</feature>
<keyword evidence="3 7" id="KW-0812">Transmembrane</keyword>
<dbReference type="Pfam" id="PF00482">
    <property type="entry name" value="T2SSF"/>
    <property type="match status" value="2"/>
</dbReference>
<dbReference type="InterPro" id="IPR042094">
    <property type="entry name" value="T2SS_GspF_sf"/>
</dbReference>
<keyword evidence="6" id="KW-0175">Coiled coil</keyword>
<evidence type="ECO:0000313" key="10">
    <source>
        <dbReference type="EMBL" id="HGU59982.1"/>
    </source>
</evidence>
<evidence type="ECO:0000256" key="2">
    <source>
        <dbReference type="ARBA" id="ARBA00022475"/>
    </source>
</evidence>
<dbReference type="EMBL" id="DTPI01000009">
    <property type="protein sequence ID" value="HGE65911.1"/>
    <property type="molecule type" value="Genomic_DNA"/>
</dbReference>
<keyword evidence="5 7" id="KW-0472">Membrane</keyword>
<dbReference type="AlphaFoldDB" id="A0A7C3UBD8"/>
<feature type="transmembrane region" description="Helical" evidence="7">
    <location>
        <begin position="98"/>
        <end position="123"/>
    </location>
</feature>
<dbReference type="InterPro" id="IPR056569">
    <property type="entry name" value="ArlJ-like"/>
</dbReference>
<dbReference type="PANTHER" id="PTHR35402:SF1">
    <property type="entry name" value="TYPE II SECRETION SYSTEM PROTEIN GSPF DOMAIN-CONTAINING PROTEIN"/>
    <property type="match status" value="1"/>
</dbReference>
<keyword evidence="4 7" id="KW-1133">Transmembrane helix</keyword>
<evidence type="ECO:0000256" key="5">
    <source>
        <dbReference type="ARBA" id="ARBA00023136"/>
    </source>
</evidence>
<comment type="caution">
    <text evidence="9">The sequence shown here is derived from an EMBL/GenBank/DDBJ whole genome shotgun (WGS) entry which is preliminary data.</text>
</comment>
<feature type="transmembrane region" description="Helical" evidence="7">
    <location>
        <begin position="366"/>
        <end position="389"/>
    </location>
</feature>
<accession>A0A7C3UBD8</accession>
<feature type="transmembrane region" description="Helical" evidence="7">
    <location>
        <begin position="395"/>
        <end position="417"/>
    </location>
</feature>
<dbReference type="PANTHER" id="PTHR35402">
    <property type="entry name" value="INTEGRAL MEMBRANE PROTEIN-RELATED"/>
    <property type="match status" value="1"/>
</dbReference>
<proteinExistence type="predicted"/>
<dbReference type="GO" id="GO:0005886">
    <property type="term" value="C:plasma membrane"/>
    <property type="evidence" value="ECO:0007669"/>
    <property type="project" value="UniProtKB-SubCell"/>
</dbReference>
<feature type="transmembrane region" description="Helical" evidence="7">
    <location>
        <begin position="52"/>
        <end position="77"/>
    </location>
</feature>
<feature type="transmembrane region" description="Helical" evidence="7">
    <location>
        <begin position="593"/>
        <end position="613"/>
    </location>
</feature>
<protein>
    <submittedName>
        <fullName evidence="9">Type II secretion protein F</fullName>
    </submittedName>
</protein>
<evidence type="ECO:0000256" key="6">
    <source>
        <dbReference type="SAM" id="Coils"/>
    </source>
</evidence>
<reference evidence="9" key="1">
    <citation type="journal article" date="2020" name="mSystems">
        <title>Genome- and Community-Level Interaction Insights into Carbon Utilization and Element Cycling Functions of Hydrothermarchaeota in Hydrothermal Sediment.</title>
        <authorList>
            <person name="Zhou Z."/>
            <person name="Liu Y."/>
            <person name="Xu W."/>
            <person name="Pan J."/>
            <person name="Luo Z.H."/>
            <person name="Li M."/>
        </authorList>
    </citation>
    <scope>NUCLEOTIDE SEQUENCE [LARGE SCALE GENOMIC DNA]</scope>
    <source>
        <strain evidence="10">SpSt-62</strain>
        <strain evidence="9">SpSt-97</strain>
    </source>
</reference>
<feature type="coiled-coil region" evidence="6">
    <location>
        <begin position="324"/>
        <end position="351"/>
    </location>
</feature>
<evidence type="ECO:0000256" key="1">
    <source>
        <dbReference type="ARBA" id="ARBA00004651"/>
    </source>
</evidence>
<feature type="domain" description="Type II secretion system protein GspF" evidence="8">
    <location>
        <begin position="143"/>
        <end position="271"/>
    </location>
</feature>
<evidence type="ECO:0000256" key="4">
    <source>
        <dbReference type="ARBA" id="ARBA00022989"/>
    </source>
</evidence>
<feature type="transmembrane region" description="Helical" evidence="7">
    <location>
        <begin position="284"/>
        <end position="305"/>
    </location>
</feature>
<keyword evidence="2" id="KW-1003">Cell membrane</keyword>
<comment type="subcellular location">
    <subcellularLocation>
        <location evidence="1">Cell membrane</location>
        <topology evidence="1">Multi-pass membrane protein</topology>
    </subcellularLocation>
</comment>
<feature type="transmembrane region" description="Helical" evidence="7">
    <location>
        <begin position="249"/>
        <end position="272"/>
    </location>
</feature>
<dbReference type="EMBL" id="DTAK01000067">
    <property type="protein sequence ID" value="HGU59982.1"/>
    <property type="molecule type" value="Genomic_DNA"/>
</dbReference>
<dbReference type="InterPro" id="IPR018076">
    <property type="entry name" value="T2SS_GspF_dom"/>
</dbReference>
<name>A0A7C3UBD8_9EURY</name>
<evidence type="ECO:0000313" key="9">
    <source>
        <dbReference type="EMBL" id="HGE65911.1"/>
    </source>
</evidence>
<organism evidence="9">
    <name type="scientific">Geoglobus ahangari</name>
    <dbReference type="NCBI Taxonomy" id="113653"/>
    <lineage>
        <taxon>Archaea</taxon>
        <taxon>Methanobacteriati</taxon>
        <taxon>Methanobacteriota</taxon>
        <taxon>Archaeoglobi</taxon>
        <taxon>Archaeoglobales</taxon>
        <taxon>Archaeoglobaceae</taxon>
        <taxon>Geoglobus</taxon>
    </lineage>
</organism>
<feature type="transmembrane region" description="Helical" evidence="7">
    <location>
        <begin position="539"/>
        <end position="560"/>
    </location>
</feature>
<sequence length="640" mass="73260">MLRKANLLTYLGYKLFGKGIKKNLHKYYWLENSLYKAMIPMPLEMYIATAKMISFIFAVIGAVIGFIFAYFYILPGFPEFPIAIPPQIYSYWIEYRTLVFSVITVILMTVIFHYIGYFLFLIYPSTVISDRKNKIDKILPHAITFMYSLSLGGMNIIKIFKSLASYQDIYGEFSKEISRIVRDIELFGKDLRTALSDAIEFSPSDNFKEFLHGLITVLDTGGDITRYLEERSEFYFEKARQAQKGFIEFLGLMAETYITAFVAGPLFLIIIQTVMSMMGQGNDLILYLVIYMIIPVASIMFAILIKLLTPSEEKEAPEIKESFVKRPVKNAEKYEKDLKRLERKIKLWKIKNILKNPFKVMIRKPVYSLVISVPIGLLIILYGIFLLPFTPTMNWFFFVDDYIFLGIITMLAPYALFYETKMRMIKRYLSLLPVFLNRLAAANESGIPLYRAIAMIAKTDTSPLKKEIQKIKADLEWGMSLSDAFVRFANRLRVFELSRTITLIKESLRSTGDVTKVLMISARDATNAELFRRERYSSMVMYTIIIYIAFFVFIGIVYIISTTFLSAMTEALTPGIGSSFSLGAIDVEFYKNLFMHAAVFQGIFAGLVAGVMGGGSFSSGVKHSIIMLAFAYVLFNMIQV</sequence>
<dbReference type="Gene3D" id="1.20.81.30">
    <property type="entry name" value="Type II secretion system (T2SS), domain F"/>
    <property type="match status" value="1"/>
</dbReference>